<sequence length="875" mass="95669">MAVLALWLVLLAYAPVLPAQEPAREPEFLLLEVRLEQSVLSGAIPAYEVGEHTLLPLGELARLLTIAIQTQPREGSASGFILSEDRGFSLNLDNASVTRAGKTETVDPALVLAEPDDIYVAVSLLEHWLPLALEIDRASLSLRVHALEALPLQARLARERLGDRAGTRGGYEDPGYPRHEQPYRLLSMPFIDQTLTTELRRTNGRPQSDAAYTAYLTGDLLGMESSLYFSSRQQAPSPEVRATLERHDPGGNLLGPLHARSFRFGSHSTSSVENITRGIRGEGVTLSNRPLTRPTSFDRQTFEGDLPPGWDVELYYNDALVGFARPDAEGRYRFDDQPLSYGRNDFRLIFNGPLGQTRVEQYAFPLDQSMVRPGDFQYSVTEHRDDDGQSRTIAQFDLGLARSLTASAGLIRAPAGGDEELYTTLGVRTFWQSLSLGGGVVQAKDGGSLAELGVQTRIGGVAVDASRIHLTDFTSEVFPADSDPIRSHDELRLSGSLPLTSRSRMPVTLEATRDERESGRANTEVSARVSAYVHRTALTNTLRWRASGDIEHATGSLQVSRRVRDMSLRSQIDYLLGSERDISSLALSADKYLADGYRGTLGIAHTFASPETRYTAGFTKSLGRFGLGVNASYVDTGEIALGAQLFIAMGRDHRRSDWRFDARPMANSGAASVRVFMDDDHNGVMDADEEPLQGAGFMVNGGRHQARTDAAGIAHIDHLPVKQHVDIGIDTSTLIDPQWAPAIEGLRLVPRPGSVASLEFPVRMTTEIDGTVYLLEDGVERGIGDLKLELLNDQQEVVARTTSSWDGFYIVPGVIAGDYRLRLSPQQLQRLGLTDTGTRELTVSGDGSFISGVDLMVLPSSPTASAQYSRQVLPK</sequence>
<name>A0ABS9RXJ9_9GAMM</name>
<proteinExistence type="predicted"/>
<dbReference type="InterPro" id="IPR013783">
    <property type="entry name" value="Ig-like_fold"/>
</dbReference>
<accession>A0ABS9RXJ9</accession>
<evidence type="ECO:0000313" key="1">
    <source>
        <dbReference type="EMBL" id="MCH4564550.1"/>
    </source>
</evidence>
<evidence type="ECO:0008006" key="3">
    <source>
        <dbReference type="Google" id="ProtNLM"/>
    </source>
</evidence>
<dbReference type="SUPFAM" id="SSF49478">
    <property type="entry name" value="Cna protein B-type domain"/>
    <property type="match status" value="1"/>
</dbReference>
<organism evidence="1 2">
    <name type="scientific">Halomonas flagellata</name>
    <dbReference type="NCBI Taxonomy" id="2920385"/>
    <lineage>
        <taxon>Bacteria</taxon>
        <taxon>Pseudomonadati</taxon>
        <taxon>Pseudomonadota</taxon>
        <taxon>Gammaproteobacteria</taxon>
        <taxon>Oceanospirillales</taxon>
        <taxon>Halomonadaceae</taxon>
        <taxon>Halomonas</taxon>
    </lineage>
</organism>
<dbReference type="Gene3D" id="2.60.40.10">
    <property type="entry name" value="Immunoglobulins"/>
    <property type="match status" value="1"/>
</dbReference>
<dbReference type="Proteomes" id="UP001202117">
    <property type="component" value="Unassembled WGS sequence"/>
</dbReference>
<keyword evidence="2" id="KW-1185">Reference proteome</keyword>
<gene>
    <name evidence="1" type="ORF">MKP05_15715</name>
</gene>
<reference evidence="1 2" key="1">
    <citation type="submission" date="2022-02" db="EMBL/GenBank/DDBJ databases">
        <title>Halomonas fukangensis sp. nov., a halophilic bacterium isolated from a bulk soil of Kalidium foliatum at Fukang.</title>
        <authorList>
            <person name="Huang Y."/>
        </authorList>
    </citation>
    <scope>NUCLEOTIDE SEQUENCE [LARGE SCALE GENOMIC DNA]</scope>
    <source>
        <strain evidence="1 2">EGI 63088</strain>
    </source>
</reference>
<dbReference type="RefSeq" id="WP_240569187.1">
    <property type="nucleotide sequence ID" value="NZ_JAKVPY010000020.1"/>
</dbReference>
<protein>
    <recommendedName>
        <fullName evidence="3">Carboxypeptidase regulatory-like domain-containing protein</fullName>
    </recommendedName>
</protein>
<evidence type="ECO:0000313" key="2">
    <source>
        <dbReference type="Proteomes" id="UP001202117"/>
    </source>
</evidence>
<dbReference type="EMBL" id="JAKVPY010000020">
    <property type="protein sequence ID" value="MCH4564550.1"/>
    <property type="molecule type" value="Genomic_DNA"/>
</dbReference>
<comment type="caution">
    <text evidence="1">The sequence shown here is derived from an EMBL/GenBank/DDBJ whole genome shotgun (WGS) entry which is preliminary data.</text>
</comment>